<keyword evidence="4 7" id="KW-0732">Signal</keyword>
<evidence type="ECO:0000259" key="8">
    <source>
        <dbReference type="Pfam" id="PF02608"/>
    </source>
</evidence>
<evidence type="ECO:0000256" key="5">
    <source>
        <dbReference type="ARBA" id="ARBA00023136"/>
    </source>
</evidence>
<dbReference type="OrthoDB" id="9784230at2"/>
<gene>
    <name evidence="9" type="ORF">SAMN06272739_4291</name>
</gene>
<evidence type="ECO:0000256" key="7">
    <source>
        <dbReference type="SAM" id="SignalP"/>
    </source>
</evidence>
<dbReference type="SUPFAM" id="SSF53822">
    <property type="entry name" value="Periplasmic binding protein-like I"/>
    <property type="match status" value="1"/>
</dbReference>
<dbReference type="GO" id="GO:0005886">
    <property type="term" value="C:plasma membrane"/>
    <property type="evidence" value="ECO:0007669"/>
    <property type="project" value="UniProtKB-SubCell"/>
</dbReference>
<feature type="chain" id="PRO_5038480344" evidence="7">
    <location>
        <begin position="22"/>
        <end position="342"/>
    </location>
</feature>
<dbReference type="InterPro" id="IPR003760">
    <property type="entry name" value="PnrA-like"/>
</dbReference>
<keyword evidence="6" id="KW-0449">Lipoprotein</keyword>
<evidence type="ECO:0000256" key="6">
    <source>
        <dbReference type="ARBA" id="ARBA00023288"/>
    </source>
</evidence>
<dbReference type="InterPro" id="IPR028082">
    <property type="entry name" value="Peripla_BP_I"/>
</dbReference>
<dbReference type="Proteomes" id="UP000219482">
    <property type="component" value="Unassembled WGS sequence"/>
</dbReference>
<dbReference type="RefSeq" id="WP_097185977.1">
    <property type="nucleotide sequence ID" value="NZ_OCNK01000007.1"/>
</dbReference>
<feature type="domain" description="ABC transporter substrate-binding protein PnrA-like" evidence="8">
    <location>
        <begin position="45"/>
        <end position="335"/>
    </location>
</feature>
<dbReference type="AlphaFoldDB" id="A0A286H7B6"/>
<dbReference type="EMBL" id="OCNK01000007">
    <property type="protein sequence ID" value="SOE03680.1"/>
    <property type="molecule type" value="Genomic_DNA"/>
</dbReference>
<dbReference type="Gene3D" id="3.40.50.2300">
    <property type="match status" value="2"/>
</dbReference>
<dbReference type="CDD" id="cd06304">
    <property type="entry name" value="PBP1_BmpA_Med_PnrA-like"/>
    <property type="match status" value="1"/>
</dbReference>
<dbReference type="PANTHER" id="PTHR34296">
    <property type="entry name" value="TRANSCRIPTIONAL ACTIVATOR PROTEIN MED"/>
    <property type="match status" value="1"/>
</dbReference>
<keyword evidence="10" id="KW-1185">Reference proteome</keyword>
<feature type="signal peptide" evidence="7">
    <location>
        <begin position="1"/>
        <end position="21"/>
    </location>
</feature>
<evidence type="ECO:0000256" key="2">
    <source>
        <dbReference type="ARBA" id="ARBA00008610"/>
    </source>
</evidence>
<evidence type="ECO:0000313" key="9">
    <source>
        <dbReference type="EMBL" id="SOE03680.1"/>
    </source>
</evidence>
<dbReference type="PANTHER" id="PTHR34296:SF2">
    <property type="entry name" value="ABC TRANSPORTER GUANOSINE-BINDING PROTEIN NUPN"/>
    <property type="match status" value="1"/>
</dbReference>
<evidence type="ECO:0000256" key="4">
    <source>
        <dbReference type="ARBA" id="ARBA00022729"/>
    </source>
</evidence>
<protein>
    <submittedName>
        <fullName evidence="9">Nucleoside-binding protein</fullName>
    </submittedName>
</protein>
<evidence type="ECO:0000313" key="10">
    <source>
        <dbReference type="Proteomes" id="UP000219482"/>
    </source>
</evidence>
<dbReference type="InterPro" id="IPR050957">
    <property type="entry name" value="BMP_lipoprotein"/>
</dbReference>
<comment type="subcellular location">
    <subcellularLocation>
        <location evidence="1">Cell membrane</location>
        <topology evidence="1">Lipid-anchor</topology>
    </subcellularLocation>
</comment>
<dbReference type="Pfam" id="PF02608">
    <property type="entry name" value="Bmp"/>
    <property type="match status" value="1"/>
</dbReference>
<dbReference type="PROSITE" id="PS51257">
    <property type="entry name" value="PROKAR_LIPOPROTEIN"/>
    <property type="match status" value="1"/>
</dbReference>
<organism evidence="9 10">
    <name type="scientific">Blastococcus haudaquaticus</name>
    <dbReference type="NCBI Taxonomy" id="1938745"/>
    <lineage>
        <taxon>Bacteria</taxon>
        <taxon>Bacillati</taxon>
        <taxon>Actinomycetota</taxon>
        <taxon>Actinomycetes</taxon>
        <taxon>Geodermatophilales</taxon>
        <taxon>Geodermatophilaceae</taxon>
        <taxon>Blastococcus</taxon>
    </lineage>
</organism>
<keyword evidence="3" id="KW-1003">Cell membrane</keyword>
<name>A0A286H7B6_9ACTN</name>
<reference evidence="10" key="1">
    <citation type="submission" date="2017-09" db="EMBL/GenBank/DDBJ databases">
        <authorList>
            <person name="Varghese N."/>
            <person name="Submissions S."/>
        </authorList>
    </citation>
    <scope>NUCLEOTIDE SEQUENCE [LARGE SCALE GENOMIC DNA]</scope>
    <source>
        <strain evidence="10">DSM 44270</strain>
    </source>
</reference>
<keyword evidence="5" id="KW-0472">Membrane</keyword>
<evidence type="ECO:0000256" key="3">
    <source>
        <dbReference type="ARBA" id="ARBA00022475"/>
    </source>
</evidence>
<comment type="similarity">
    <text evidence="2">Belongs to the BMP lipoprotein family.</text>
</comment>
<proteinExistence type="inferred from homology"/>
<evidence type="ECO:0000256" key="1">
    <source>
        <dbReference type="ARBA" id="ARBA00004193"/>
    </source>
</evidence>
<accession>A0A286H7B6</accession>
<sequence>MRSPRISACALGAALMLTATACGSDGGDSGDSGGGGGSGSGDAPRIAAVFSGTTTDADYTFLGLEALQAAEEDHGAEVTYSESVQVPDAERVLREYVADGYNVVWTHGSQFYDATVAVAEEAPDVVFIAEQDTEPADVPENVWVLDRNFHLAFYPLGVLAAAASESGNIAYLGGVTLPFSYSEVHAVEQALEDSGSDATFTPVWTGDFNDPTKAQQFASQLLADGNDVVLTSLNLGAVGAFEAVGDAAPGVLMTAKYTDKSNLSADHYLTSVLYDFSVMLDEILTSIEDGETGGYLGMSYEQGISLQTPQNVDQAVIDEVNGIVEQLASGEIEVERDVTPVE</sequence>